<feature type="compositionally biased region" description="Basic and acidic residues" evidence="1">
    <location>
        <begin position="1"/>
        <end position="11"/>
    </location>
</feature>
<dbReference type="RefSeq" id="YP_004324062.1">
    <property type="nucleotide sequence ID" value="NC_015287.1"/>
</dbReference>
<dbReference type="EMBL" id="GU071098">
    <property type="protein sequence ID" value="ADO98075.1"/>
    <property type="molecule type" value="Genomic_DNA"/>
</dbReference>
<proteinExistence type="predicted"/>
<evidence type="ECO:0000256" key="1">
    <source>
        <dbReference type="SAM" id="MobiDB-lite"/>
    </source>
</evidence>
<feature type="region of interest" description="Disordered" evidence="1">
    <location>
        <begin position="1"/>
        <end position="26"/>
    </location>
</feature>
<dbReference type="GeneID" id="10328578"/>
<protein>
    <submittedName>
        <fullName evidence="2">Uncharacterized protein</fullName>
    </submittedName>
</protein>
<dbReference type="KEGG" id="vg:10328578"/>
<keyword evidence="3" id="KW-1185">Reference proteome</keyword>
<reference evidence="2 3" key="1">
    <citation type="journal article" date="2010" name="Environ. Microbiol.">
        <title>Genomic analysis of oceanic cyanobacterial myoviruses compared with T4-like myoviruses from diverse hosts and environments.</title>
        <authorList>
            <person name="Sullivan M.B."/>
            <person name="Huang K.H."/>
            <person name="Ignacio-Espinoza J.C."/>
            <person name="Berlin A.M."/>
            <person name="Kelly L."/>
            <person name="Weigele P.R."/>
            <person name="DeFrancesco A.S."/>
            <person name="Kern S.E."/>
            <person name="Thompson L.R."/>
            <person name="Young S."/>
            <person name="Yandava C."/>
            <person name="Fu R."/>
            <person name="Krastins B."/>
            <person name="Chase M."/>
            <person name="Sarracino D."/>
            <person name="Osburne M.S."/>
            <person name="Henn M.R."/>
            <person name="Chisholm S.W."/>
        </authorList>
    </citation>
    <scope>NUCLEOTIDE SEQUENCE [LARGE SCALE GENOMIC DNA]</scope>
    <source>
        <strain evidence="2">8109-3</strain>
    </source>
</reference>
<name>E3SKS7_9CAUD</name>
<evidence type="ECO:0000313" key="3">
    <source>
        <dbReference type="Proteomes" id="UP000006527"/>
    </source>
</evidence>
<organism evidence="2 3">
    <name type="scientific">Synechococcus phage S-SSM7</name>
    <dbReference type="NCBI Taxonomy" id="445686"/>
    <lineage>
        <taxon>Viruses</taxon>
        <taxon>Duplodnaviria</taxon>
        <taxon>Heunggongvirae</taxon>
        <taxon>Uroviricota</taxon>
        <taxon>Caudoviricetes</taxon>
        <taxon>Pantevenvirales</taxon>
        <taxon>Kyanoviridae</taxon>
        <taxon>Lipsvirus</taxon>
        <taxon>Lipsvirus ssm7</taxon>
    </lineage>
</organism>
<dbReference type="Proteomes" id="UP000006527">
    <property type="component" value="Segment"/>
</dbReference>
<sequence length="324" mass="36615">MSDNKQKDYFKELGPLGANPQRGRTQDEIDQTSLDVGERFSNNFLDVLRYPSLSSFYKVRLDLSSRSGDNFTDSLEDWLWSSGVYDNAGGLGQERFALLATEAMLPGATFATSTETGSRQGVVEKFAAQRTFNDVAVTYYLTGDYKSLTLFQEWINYINPIYKDESGRVDSNRRGYANQLDNNQFFRHRYPAQYKRSMSITKFERDIDKTLANKKGVKNGLSNLPTEGFISTKNYKPEALSYKFINVFPTSIQDVALSYAQSQVLQVTVNFAYDRYVMVRNKDVSGYDGGELIMPSSAAKTLTGDDNPDRKLPAWLTNQGTLVL</sequence>
<accession>E3SKS7</accession>
<evidence type="ECO:0000313" key="2">
    <source>
        <dbReference type="EMBL" id="ADO98075.1"/>
    </source>
</evidence>
<gene>
    <name evidence="2" type="ORF">SSSM7_009</name>
</gene>